<evidence type="ECO:0000256" key="4">
    <source>
        <dbReference type="ARBA" id="ARBA00022825"/>
    </source>
</evidence>
<evidence type="ECO:0000256" key="5">
    <source>
        <dbReference type="ARBA" id="ARBA00022837"/>
    </source>
</evidence>
<dbReference type="Gene3D" id="3.30.1640.30">
    <property type="match status" value="1"/>
</dbReference>
<evidence type="ECO:0000256" key="1">
    <source>
        <dbReference type="ARBA" id="ARBA00022670"/>
    </source>
</evidence>
<keyword evidence="9" id="KW-0964">Secreted</keyword>
<keyword evidence="5" id="KW-0106">Calcium</keyword>
<dbReference type="InterPro" id="IPR018114">
    <property type="entry name" value="TRYPSIN_HIS"/>
</dbReference>
<dbReference type="SUPFAM" id="SSF50494">
    <property type="entry name" value="Trypsin-like serine proteases"/>
    <property type="match status" value="1"/>
</dbReference>
<dbReference type="InterPro" id="IPR051487">
    <property type="entry name" value="Ser/Thr_Proteases_Immune/Dev"/>
</dbReference>
<dbReference type="GeneID" id="108016134"/>
<dbReference type="AlphaFoldDB" id="A0AB39ZLD1"/>
<dbReference type="CDD" id="cd00190">
    <property type="entry name" value="Tryp_SPc"/>
    <property type="match status" value="1"/>
</dbReference>
<reference evidence="13" key="1">
    <citation type="submission" date="2025-08" db="UniProtKB">
        <authorList>
            <consortium name="RefSeq"/>
        </authorList>
    </citation>
    <scope>IDENTIFICATION</scope>
</reference>
<dbReference type="Proteomes" id="UP001652628">
    <property type="component" value="Chromosome 3"/>
</dbReference>
<dbReference type="InterPro" id="IPR022700">
    <property type="entry name" value="CLIP"/>
</dbReference>
<keyword evidence="2 9" id="KW-0732">Signal</keyword>
<dbReference type="PRINTS" id="PR00722">
    <property type="entry name" value="CHYMOTRYPSIN"/>
</dbReference>
<feature type="compositionally biased region" description="Polar residues" evidence="10">
    <location>
        <begin position="86"/>
        <end position="95"/>
    </location>
</feature>
<dbReference type="GO" id="GO:0004252">
    <property type="term" value="F:serine-type endopeptidase activity"/>
    <property type="evidence" value="ECO:0007669"/>
    <property type="project" value="UniProtKB-UniRule"/>
</dbReference>
<evidence type="ECO:0000256" key="10">
    <source>
        <dbReference type="SAM" id="MobiDB-lite"/>
    </source>
</evidence>
<feature type="compositionally biased region" description="Basic and acidic residues" evidence="10">
    <location>
        <begin position="96"/>
        <end position="109"/>
    </location>
</feature>
<feature type="signal peptide" evidence="9">
    <location>
        <begin position="1"/>
        <end position="22"/>
    </location>
</feature>
<dbReference type="InterPro" id="IPR009003">
    <property type="entry name" value="Peptidase_S1_PA"/>
</dbReference>
<feature type="region of interest" description="Disordered" evidence="10">
    <location>
        <begin position="85"/>
        <end position="109"/>
    </location>
</feature>
<dbReference type="InterPro" id="IPR043504">
    <property type="entry name" value="Peptidase_S1_PA_chymotrypsin"/>
</dbReference>
<keyword evidence="6" id="KW-0865">Zymogen</keyword>
<evidence type="ECO:0000256" key="3">
    <source>
        <dbReference type="ARBA" id="ARBA00022801"/>
    </source>
</evidence>
<dbReference type="InterPro" id="IPR001254">
    <property type="entry name" value="Trypsin_dom"/>
</dbReference>
<name>A0AB39ZLD1_DROSZ</name>
<dbReference type="InterPro" id="IPR001314">
    <property type="entry name" value="Peptidase_S1A"/>
</dbReference>
<keyword evidence="4 9" id="KW-0720">Serine protease</keyword>
<dbReference type="Gene3D" id="2.40.10.10">
    <property type="entry name" value="Trypsin-like serine proteases"/>
    <property type="match status" value="2"/>
</dbReference>
<dbReference type="Pfam" id="PF00089">
    <property type="entry name" value="Trypsin"/>
    <property type="match status" value="1"/>
</dbReference>
<keyword evidence="12" id="KW-1185">Reference proteome</keyword>
<sequence>MVFTEILSFAVAVCILPQLVLSQSSCTNPNGASGQCIKYQDCPFVQRIIGIYGRNIPRTIHNQISQMQCRSATNTKDFHLCCPNEASPQSSSNQESQRKVVRSDGGNLDRYDRQGLQLLNSVTNCGNKGNPKVSGGKTAKPGDFPWVALLKYKINGDRPFLCGGSLISERHILTAAHCIISQPELIAVRLGEHDLDTEEDCHYLGGINRVCLPPYEEYGIEKIHVHPNYVHGQISNDVAIIKLDRVVKAKSHIKPVCLPIDQRSQELAYDQSFFIAGWGGTEKGSVSSKLQQALVTRKNLDECRQYYNKGEVNDNHICATGSGIKHTCQGDSGGPVFFQHRFKNTYRVVQYAVVSFGGRRCGLNQNQPGIFASVIDMLPWITQNLQ</sequence>
<gene>
    <name evidence="13" type="primary">LOC108016134</name>
</gene>
<keyword evidence="1 9" id="KW-0645">Protease</keyword>
<evidence type="ECO:0000313" key="13">
    <source>
        <dbReference type="RefSeq" id="XP_016938229.4"/>
    </source>
</evidence>
<evidence type="ECO:0000259" key="11">
    <source>
        <dbReference type="PROSITE" id="PS50240"/>
    </source>
</evidence>
<feature type="chain" id="PRO_5045010830" description="CLIP domain-containing serine protease" evidence="9">
    <location>
        <begin position="23"/>
        <end position="386"/>
    </location>
</feature>
<organism evidence="12 13">
    <name type="scientific">Drosophila suzukii</name>
    <name type="common">Spotted-wing drosophila fruit fly</name>
    <dbReference type="NCBI Taxonomy" id="28584"/>
    <lineage>
        <taxon>Eukaryota</taxon>
        <taxon>Metazoa</taxon>
        <taxon>Ecdysozoa</taxon>
        <taxon>Arthropoda</taxon>
        <taxon>Hexapoda</taxon>
        <taxon>Insecta</taxon>
        <taxon>Pterygota</taxon>
        <taxon>Neoptera</taxon>
        <taxon>Endopterygota</taxon>
        <taxon>Diptera</taxon>
        <taxon>Brachycera</taxon>
        <taxon>Muscomorpha</taxon>
        <taxon>Ephydroidea</taxon>
        <taxon>Drosophilidae</taxon>
        <taxon>Drosophila</taxon>
        <taxon>Sophophora</taxon>
    </lineage>
</organism>
<dbReference type="GO" id="GO:0005576">
    <property type="term" value="C:extracellular region"/>
    <property type="evidence" value="ECO:0007669"/>
    <property type="project" value="UniProtKB-SubCell"/>
</dbReference>
<evidence type="ECO:0000256" key="2">
    <source>
        <dbReference type="ARBA" id="ARBA00022729"/>
    </source>
</evidence>
<comment type="similarity">
    <text evidence="8 9">Belongs to the peptidase S1 family. CLIP subfamily.</text>
</comment>
<dbReference type="PROSITE" id="PS00134">
    <property type="entry name" value="TRYPSIN_HIS"/>
    <property type="match status" value="1"/>
</dbReference>
<protein>
    <recommendedName>
        <fullName evidence="9">CLIP domain-containing serine protease</fullName>
        <ecNumber evidence="9">3.4.21.-</ecNumber>
    </recommendedName>
</protein>
<evidence type="ECO:0000256" key="9">
    <source>
        <dbReference type="RuleBase" id="RU366078"/>
    </source>
</evidence>
<evidence type="ECO:0000256" key="6">
    <source>
        <dbReference type="ARBA" id="ARBA00023145"/>
    </source>
</evidence>
<comment type="domain">
    <text evidence="9">The clip domain consists of 35-55 residues which are 'knitted' together usually by 3 conserved disulfide bonds forming a clip-like compact structure.</text>
</comment>
<dbReference type="Pfam" id="PF12032">
    <property type="entry name" value="CLIP"/>
    <property type="match status" value="1"/>
</dbReference>
<dbReference type="PROSITE" id="PS50240">
    <property type="entry name" value="TRYPSIN_DOM"/>
    <property type="match status" value="1"/>
</dbReference>
<dbReference type="RefSeq" id="XP_016938229.4">
    <property type="nucleotide sequence ID" value="XM_017082740.4"/>
</dbReference>
<dbReference type="SMART" id="SM00680">
    <property type="entry name" value="CLIP"/>
    <property type="match status" value="1"/>
</dbReference>
<proteinExistence type="inferred from homology"/>
<dbReference type="EC" id="3.4.21.-" evidence="9"/>
<accession>A0AB39ZLD1</accession>
<feature type="domain" description="Peptidase S1" evidence="11">
    <location>
        <begin position="133"/>
        <end position="386"/>
    </location>
</feature>
<dbReference type="InterPro" id="IPR038565">
    <property type="entry name" value="CLIP_sf"/>
</dbReference>
<evidence type="ECO:0000256" key="8">
    <source>
        <dbReference type="ARBA" id="ARBA00024195"/>
    </source>
</evidence>
<evidence type="ECO:0000256" key="7">
    <source>
        <dbReference type="ARBA" id="ARBA00023157"/>
    </source>
</evidence>
<comment type="subcellular location">
    <subcellularLocation>
        <location evidence="9">Secreted</location>
    </subcellularLocation>
</comment>
<evidence type="ECO:0000313" key="12">
    <source>
        <dbReference type="Proteomes" id="UP001652628"/>
    </source>
</evidence>
<dbReference type="PANTHER" id="PTHR24256">
    <property type="entry name" value="TRYPTASE-RELATED"/>
    <property type="match status" value="1"/>
</dbReference>
<dbReference type="SMART" id="SM00020">
    <property type="entry name" value="Tryp_SPc"/>
    <property type="match status" value="1"/>
</dbReference>
<keyword evidence="3 9" id="KW-0378">Hydrolase</keyword>
<dbReference type="GO" id="GO:0006508">
    <property type="term" value="P:proteolysis"/>
    <property type="evidence" value="ECO:0007669"/>
    <property type="project" value="UniProtKB-KW"/>
</dbReference>
<keyword evidence="7" id="KW-1015">Disulfide bond</keyword>